<dbReference type="OrthoDB" id="3499003at2759"/>
<gene>
    <name evidence="3" type="ORF">CkaCkLH20_08598</name>
</gene>
<reference evidence="3" key="2">
    <citation type="submission" date="2020-11" db="EMBL/GenBank/DDBJ databases">
        <title>Whole genome sequencing of Colletotrichum sp.</title>
        <authorList>
            <person name="Li H."/>
        </authorList>
    </citation>
    <scope>NUCLEOTIDE SEQUENCE</scope>
    <source>
        <strain evidence="3">CkLH20</strain>
    </source>
</reference>
<reference evidence="3" key="1">
    <citation type="submission" date="2020-03" db="EMBL/GenBank/DDBJ databases">
        <authorList>
            <person name="He L."/>
        </authorList>
    </citation>
    <scope>NUCLEOTIDE SEQUENCE</scope>
    <source>
        <strain evidence="3">CkLH20</strain>
    </source>
</reference>
<dbReference type="AlphaFoldDB" id="A0A9P6I0K5"/>
<keyword evidence="4" id="KW-1185">Reference proteome</keyword>
<keyword evidence="2" id="KW-1133">Transmembrane helix</keyword>
<accession>A0A9P6I0K5</accession>
<feature type="compositionally biased region" description="Low complexity" evidence="1">
    <location>
        <begin position="151"/>
        <end position="215"/>
    </location>
</feature>
<protein>
    <recommendedName>
        <fullName evidence="5">Apple domain-containing protein</fullName>
    </recommendedName>
</protein>
<keyword evidence="2" id="KW-0812">Transmembrane</keyword>
<evidence type="ECO:0008006" key="5">
    <source>
        <dbReference type="Google" id="ProtNLM"/>
    </source>
</evidence>
<dbReference type="Proteomes" id="UP000781932">
    <property type="component" value="Unassembled WGS sequence"/>
</dbReference>
<keyword evidence="2" id="KW-0472">Membrane</keyword>
<name>A0A9P6I0K5_9PEZI</name>
<evidence type="ECO:0000313" key="4">
    <source>
        <dbReference type="Proteomes" id="UP000781932"/>
    </source>
</evidence>
<feature type="transmembrane region" description="Helical" evidence="2">
    <location>
        <begin position="115"/>
        <end position="139"/>
    </location>
</feature>
<evidence type="ECO:0000256" key="2">
    <source>
        <dbReference type="SAM" id="Phobius"/>
    </source>
</evidence>
<dbReference type="GeneID" id="62164387"/>
<dbReference type="RefSeq" id="XP_038743325.1">
    <property type="nucleotide sequence ID" value="XM_038891313.1"/>
</dbReference>
<evidence type="ECO:0000256" key="1">
    <source>
        <dbReference type="SAM" id="MobiDB-lite"/>
    </source>
</evidence>
<dbReference type="EMBL" id="JAATWM020000029">
    <property type="protein sequence ID" value="KAF9873864.1"/>
    <property type="molecule type" value="Genomic_DNA"/>
</dbReference>
<comment type="caution">
    <text evidence="3">The sequence shown here is derived from an EMBL/GenBank/DDBJ whole genome shotgun (WGS) entry which is preliminary data.</text>
</comment>
<organism evidence="3 4">
    <name type="scientific">Colletotrichum karsti</name>
    <dbReference type="NCBI Taxonomy" id="1095194"/>
    <lineage>
        <taxon>Eukaryota</taxon>
        <taxon>Fungi</taxon>
        <taxon>Dikarya</taxon>
        <taxon>Ascomycota</taxon>
        <taxon>Pezizomycotina</taxon>
        <taxon>Sordariomycetes</taxon>
        <taxon>Hypocreomycetidae</taxon>
        <taxon>Glomerellales</taxon>
        <taxon>Glomerellaceae</taxon>
        <taxon>Colletotrichum</taxon>
        <taxon>Colletotrichum boninense species complex</taxon>
    </lineage>
</organism>
<proteinExistence type="predicted"/>
<sequence length="314" mass="32857">MNGFNFPPPPDEPVPVVSRDIRAKRIVPSPRKAPTVRSGKGSIFGKASIPSVYWAGDDPTPLADEEHTFYREGTPPPDEKGAAAAARKRGLSLYDEERRARRERRDRKCCGLRMWVFWLLVGLLVLVVLGVGVGVGVGVGAGSKASQADGSAARTSSATPTPRSSVSAGSSASGTTVASPTASPTTISSSASTTLATSTRASSTKASTPTATSGPTALCPDADNTFYSPTGSDKKFLRVCGIDFTGNEAIDMSNLLTSSMGECMDVCSKTAQCTGAGWGNVTTGEGTMELRCWLKRDLKSSHNAKAGWNFAILQ</sequence>
<evidence type="ECO:0000313" key="3">
    <source>
        <dbReference type="EMBL" id="KAF9873864.1"/>
    </source>
</evidence>
<feature type="region of interest" description="Disordered" evidence="1">
    <location>
        <begin position="142"/>
        <end position="215"/>
    </location>
</feature>